<keyword evidence="1" id="KW-0812">Transmembrane</keyword>
<protein>
    <submittedName>
        <fullName evidence="2">Uncharacterized protein</fullName>
    </submittedName>
</protein>
<dbReference type="OrthoDB" id="411251at2759"/>
<dbReference type="AlphaFoldDB" id="A0A8H8DH05"/>
<keyword evidence="1" id="KW-1133">Transmembrane helix</keyword>
<sequence length="76" mass="8348">MDQSSTVFTGIFVIVWVGSAVVTLNSKLLGGKIAGTKGDMHPSIKSKRGNVKKKADVPEYLLPSAHYSVWLHEQHR</sequence>
<evidence type="ECO:0000313" key="2">
    <source>
        <dbReference type="EMBL" id="KAG5457881.1"/>
    </source>
</evidence>
<gene>
    <name evidence="2" type="ORF">BJ554DRAFT_2000</name>
</gene>
<dbReference type="Proteomes" id="UP000673691">
    <property type="component" value="Unassembled WGS sequence"/>
</dbReference>
<feature type="transmembrane region" description="Helical" evidence="1">
    <location>
        <begin position="6"/>
        <end position="24"/>
    </location>
</feature>
<evidence type="ECO:0000313" key="3">
    <source>
        <dbReference type="Proteomes" id="UP000673691"/>
    </source>
</evidence>
<keyword evidence="1" id="KW-0472">Membrane</keyword>
<organism evidence="2 3">
    <name type="scientific">Olpidium bornovanus</name>
    <dbReference type="NCBI Taxonomy" id="278681"/>
    <lineage>
        <taxon>Eukaryota</taxon>
        <taxon>Fungi</taxon>
        <taxon>Fungi incertae sedis</taxon>
        <taxon>Olpidiomycota</taxon>
        <taxon>Olpidiomycotina</taxon>
        <taxon>Olpidiomycetes</taxon>
        <taxon>Olpidiales</taxon>
        <taxon>Olpidiaceae</taxon>
        <taxon>Olpidium</taxon>
    </lineage>
</organism>
<evidence type="ECO:0000256" key="1">
    <source>
        <dbReference type="SAM" id="Phobius"/>
    </source>
</evidence>
<comment type="caution">
    <text evidence="2">The sequence shown here is derived from an EMBL/GenBank/DDBJ whole genome shotgun (WGS) entry which is preliminary data.</text>
</comment>
<accession>A0A8H8DH05</accession>
<proteinExistence type="predicted"/>
<name>A0A8H8DH05_9FUNG</name>
<dbReference type="EMBL" id="JAEFCI010009328">
    <property type="protein sequence ID" value="KAG5457881.1"/>
    <property type="molecule type" value="Genomic_DNA"/>
</dbReference>
<reference evidence="2 3" key="1">
    <citation type="journal article" name="Sci. Rep.">
        <title>Genome-scale phylogenetic analyses confirm Olpidium as the closest living zoosporic fungus to the non-flagellated, terrestrial fungi.</title>
        <authorList>
            <person name="Chang Y."/>
            <person name="Rochon D."/>
            <person name="Sekimoto S."/>
            <person name="Wang Y."/>
            <person name="Chovatia M."/>
            <person name="Sandor L."/>
            <person name="Salamov A."/>
            <person name="Grigoriev I.V."/>
            <person name="Stajich J.E."/>
            <person name="Spatafora J.W."/>
        </authorList>
    </citation>
    <scope>NUCLEOTIDE SEQUENCE [LARGE SCALE GENOMIC DNA]</scope>
    <source>
        <strain evidence="2">S191</strain>
    </source>
</reference>
<feature type="non-terminal residue" evidence="2">
    <location>
        <position position="76"/>
    </location>
</feature>
<keyword evidence="3" id="KW-1185">Reference proteome</keyword>